<organism evidence="2 3">
    <name type="scientific">Kitasatospora cystarginea</name>
    <dbReference type="NCBI Taxonomy" id="58350"/>
    <lineage>
        <taxon>Bacteria</taxon>
        <taxon>Bacillati</taxon>
        <taxon>Actinomycetota</taxon>
        <taxon>Actinomycetes</taxon>
        <taxon>Kitasatosporales</taxon>
        <taxon>Streptomycetaceae</taxon>
        <taxon>Kitasatospora</taxon>
    </lineage>
</organism>
<dbReference type="EMBL" id="BAAATR010000017">
    <property type="protein sequence ID" value="GAA2252848.1"/>
    <property type="molecule type" value="Genomic_DNA"/>
</dbReference>
<proteinExistence type="predicted"/>
<evidence type="ECO:0008006" key="4">
    <source>
        <dbReference type="Google" id="ProtNLM"/>
    </source>
</evidence>
<dbReference type="RefSeq" id="WP_344637865.1">
    <property type="nucleotide sequence ID" value="NZ_BAAATR010000017.1"/>
</dbReference>
<evidence type="ECO:0000313" key="3">
    <source>
        <dbReference type="Proteomes" id="UP001500305"/>
    </source>
</evidence>
<comment type="caution">
    <text evidence="2">The sequence shown here is derived from an EMBL/GenBank/DDBJ whole genome shotgun (WGS) entry which is preliminary data.</text>
</comment>
<protein>
    <recommendedName>
        <fullName evidence="4">Integral membrane protein</fullName>
    </recommendedName>
</protein>
<keyword evidence="1" id="KW-1133">Transmembrane helix</keyword>
<evidence type="ECO:0000256" key="1">
    <source>
        <dbReference type="SAM" id="Phobius"/>
    </source>
</evidence>
<name>A0ABN3EAK0_9ACTN</name>
<dbReference type="Proteomes" id="UP001500305">
    <property type="component" value="Unassembled WGS sequence"/>
</dbReference>
<sequence>MLDNGHLPDRRLWLRSALWAFLLCVASVAAEITDSLLYDHYVVEPTRHCHHAGAVPPLAIGLGALSTLLALVTAVWLIRLLSTAPRGGGAPVRAVQAGLVVLLLLVTLLLVADVLSLWTELDPPELDPFNCGE</sequence>
<keyword evidence="3" id="KW-1185">Reference proteome</keyword>
<evidence type="ECO:0000313" key="2">
    <source>
        <dbReference type="EMBL" id="GAA2252848.1"/>
    </source>
</evidence>
<keyword evidence="1" id="KW-0812">Transmembrane</keyword>
<feature type="transmembrane region" description="Helical" evidence="1">
    <location>
        <begin position="99"/>
        <end position="118"/>
    </location>
</feature>
<reference evidence="2 3" key="1">
    <citation type="journal article" date="2019" name="Int. J. Syst. Evol. Microbiol.">
        <title>The Global Catalogue of Microorganisms (GCM) 10K type strain sequencing project: providing services to taxonomists for standard genome sequencing and annotation.</title>
        <authorList>
            <consortium name="The Broad Institute Genomics Platform"/>
            <consortium name="The Broad Institute Genome Sequencing Center for Infectious Disease"/>
            <person name="Wu L."/>
            <person name="Ma J."/>
        </authorList>
    </citation>
    <scope>NUCLEOTIDE SEQUENCE [LARGE SCALE GENOMIC DNA]</scope>
    <source>
        <strain evidence="2 3">JCM 7356</strain>
    </source>
</reference>
<keyword evidence="1" id="KW-0472">Membrane</keyword>
<feature type="transmembrane region" description="Helical" evidence="1">
    <location>
        <begin position="54"/>
        <end position="78"/>
    </location>
</feature>
<gene>
    <name evidence="2" type="ORF">GCM10010430_40750</name>
</gene>
<accession>A0ABN3EAK0</accession>